<dbReference type="SUPFAM" id="SSF144020">
    <property type="entry name" value="FdhE-like"/>
    <property type="match status" value="1"/>
</dbReference>
<sequence>MSKSFIIKDIDDYKKKLDIAYQKWQKTNFSEQWIEKFKNYYSPSTNLWNFVKLLRARKKLPEEKYKKLEEKIFKDFEEIEKILLDTLKVFKAEEEAFRKAGIKEGKVTYTCPLCGGTAVAVRYKYGGRYHGLGSHCPNCGFSHT</sequence>
<dbReference type="InterPro" id="IPR024064">
    <property type="entry name" value="FdhE-like_sf"/>
</dbReference>
<dbReference type="Proteomes" id="UP000529861">
    <property type="component" value="Unassembled WGS sequence"/>
</dbReference>
<dbReference type="RefSeq" id="WP_170270620.1">
    <property type="nucleotide sequence ID" value="NZ_JABEQB010000008.1"/>
</dbReference>
<comment type="caution">
    <text evidence="1">The sequence shown here is derived from an EMBL/GenBank/DDBJ whole genome shotgun (WGS) entry which is preliminary data.</text>
</comment>
<organism evidence="1 2">
    <name type="scientific">Caldanaerobacter subterraneus</name>
    <dbReference type="NCBI Taxonomy" id="911092"/>
    <lineage>
        <taxon>Bacteria</taxon>
        <taxon>Bacillati</taxon>
        <taxon>Bacillota</taxon>
        <taxon>Clostridia</taxon>
        <taxon>Thermoanaerobacterales</taxon>
        <taxon>Thermoanaerobacteraceae</taxon>
        <taxon>Caldanaerobacter</taxon>
    </lineage>
</organism>
<name>A0A7Y2L695_9THEO</name>
<proteinExistence type="predicted"/>
<gene>
    <name evidence="1" type="ORF">HKI81_04120</name>
</gene>
<protein>
    <submittedName>
        <fullName evidence="1">Uncharacterized protein</fullName>
    </submittedName>
</protein>
<evidence type="ECO:0000313" key="2">
    <source>
        <dbReference type="Proteomes" id="UP000529861"/>
    </source>
</evidence>
<accession>A0A7Y2L695</accession>
<dbReference type="EMBL" id="JABEQB010000008">
    <property type="protein sequence ID" value="NNG66425.1"/>
    <property type="molecule type" value="Genomic_DNA"/>
</dbReference>
<reference evidence="1 2" key="1">
    <citation type="submission" date="2020-04" db="EMBL/GenBank/DDBJ databases">
        <title>Draft genome sequence of Caldanaerobacter sunterraneus. strain 1523vc isolated from Griffin hot spring, Kamchatka, Russia.</title>
        <authorList>
            <person name="Toshchakov S.V."/>
            <person name="Podosokorskaya O.A."/>
            <person name="Kublanov I.V."/>
            <person name="Korzhenkov A."/>
            <person name="Patrushev M.V."/>
        </authorList>
    </citation>
    <scope>NUCLEOTIDE SEQUENCE [LARGE SCALE GENOMIC DNA]</scope>
    <source>
        <strain evidence="1 2">1523vc</strain>
    </source>
</reference>
<dbReference type="AlphaFoldDB" id="A0A7Y2L695"/>
<evidence type="ECO:0000313" key="1">
    <source>
        <dbReference type="EMBL" id="NNG66425.1"/>
    </source>
</evidence>